<evidence type="ECO:0000256" key="2">
    <source>
        <dbReference type="ARBA" id="ARBA00022801"/>
    </source>
</evidence>
<evidence type="ECO:0000256" key="4">
    <source>
        <dbReference type="ARBA" id="ARBA00023316"/>
    </source>
</evidence>
<keyword evidence="3 5" id="KW-0326">Glycosidase</keyword>
<organism evidence="7 8">
    <name type="scientific">Cladosporium halotolerans</name>
    <dbReference type="NCBI Taxonomy" id="1052096"/>
    <lineage>
        <taxon>Eukaryota</taxon>
        <taxon>Fungi</taxon>
        <taxon>Dikarya</taxon>
        <taxon>Ascomycota</taxon>
        <taxon>Pezizomycotina</taxon>
        <taxon>Dothideomycetes</taxon>
        <taxon>Dothideomycetidae</taxon>
        <taxon>Cladosporiales</taxon>
        <taxon>Cladosporiaceae</taxon>
        <taxon>Cladosporium</taxon>
    </lineage>
</organism>
<dbReference type="RefSeq" id="XP_069232211.1">
    <property type="nucleotide sequence ID" value="XM_069370559.1"/>
</dbReference>
<name>A0AB34KYW3_9PEZI</name>
<sequence>MTSNNSFLRVSGTDVVNGGGKQVILKGCATGGHLNMENFITGYPGHEHEMRSAMLEVLGQEGYDYFFDKFLDYFFTREDAKFLASLGLNCVRIPINHRHFMDDEKDFEIKEAGFKLVDRCVEACAAEGIYTILDMHTFPGGQNQGWHSDSGLHRALFWENKDLQDRGIKMWVEIAKRYKDNRWVAGYNPMNEPADPEHTRLQTWYKRIERAIREVDPYHILFLDGNTYSMDFTAFEEVLPNCVYSIHDYSNMGFPAGQPYVGTAEQDETLRRQYERKVAFMRERKVPIWNGEFGPVYASPNEENHEKINQQRYNLLGKQLSIYKEDRIHWSIWLYKDIGFQGMVYTNPDSAYMRLLKPFLDKKKRIGLDPWGRDDTHVKHIWEPVIQHMKDEIPERIRNKRYPHHWGMEKHVSRVVRDMLMSELLTYEYASYFEGKTFEELDALAASFKLENCMRRNGLNKILQDDAEVTN</sequence>
<dbReference type="SUPFAM" id="SSF51445">
    <property type="entry name" value="(Trans)glycosidases"/>
    <property type="match status" value="1"/>
</dbReference>
<dbReference type="GO" id="GO:0009251">
    <property type="term" value="P:glucan catabolic process"/>
    <property type="evidence" value="ECO:0007669"/>
    <property type="project" value="TreeGrafter"/>
</dbReference>
<dbReference type="GO" id="GO:0009986">
    <property type="term" value="C:cell surface"/>
    <property type="evidence" value="ECO:0007669"/>
    <property type="project" value="TreeGrafter"/>
</dbReference>
<dbReference type="EMBL" id="JAAQHG020000005">
    <property type="protein sequence ID" value="KAL1589106.1"/>
    <property type="molecule type" value="Genomic_DNA"/>
</dbReference>
<feature type="domain" description="Glycoside hydrolase family 5" evidence="6">
    <location>
        <begin position="77"/>
        <end position="336"/>
    </location>
</feature>
<dbReference type="Gene3D" id="3.20.20.80">
    <property type="entry name" value="Glycosidases"/>
    <property type="match status" value="1"/>
</dbReference>
<dbReference type="GO" id="GO:0008422">
    <property type="term" value="F:beta-glucosidase activity"/>
    <property type="evidence" value="ECO:0007669"/>
    <property type="project" value="TreeGrafter"/>
</dbReference>
<dbReference type="PANTHER" id="PTHR31297:SF13">
    <property type="entry name" value="PUTATIVE-RELATED"/>
    <property type="match status" value="1"/>
</dbReference>
<keyword evidence="2 5" id="KW-0378">Hydrolase</keyword>
<comment type="caution">
    <text evidence="7">The sequence shown here is derived from an EMBL/GenBank/DDBJ whole genome shotgun (WGS) entry which is preliminary data.</text>
</comment>
<dbReference type="AlphaFoldDB" id="A0AB34KYW3"/>
<evidence type="ECO:0000256" key="1">
    <source>
        <dbReference type="ARBA" id="ARBA00005641"/>
    </source>
</evidence>
<dbReference type="InterPro" id="IPR050386">
    <property type="entry name" value="Glycosyl_hydrolase_5"/>
</dbReference>
<accession>A0AB34KYW3</accession>
<dbReference type="InterPro" id="IPR001547">
    <property type="entry name" value="Glyco_hydro_5"/>
</dbReference>
<evidence type="ECO:0000256" key="3">
    <source>
        <dbReference type="ARBA" id="ARBA00023295"/>
    </source>
</evidence>
<dbReference type="FunFam" id="3.20.20.80:FF:000130">
    <property type="entry name" value="Endoglucanase C"/>
    <property type="match status" value="1"/>
</dbReference>
<dbReference type="GO" id="GO:0005576">
    <property type="term" value="C:extracellular region"/>
    <property type="evidence" value="ECO:0007669"/>
    <property type="project" value="TreeGrafter"/>
</dbReference>
<dbReference type="Proteomes" id="UP000803884">
    <property type="component" value="Unassembled WGS sequence"/>
</dbReference>
<evidence type="ECO:0000259" key="6">
    <source>
        <dbReference type="Pfam" id="PF00150"/>
    </source>
</evidence>
<dbReference type="GeneID" id="96003397"/>
<reference evidence="7 8" key="1">
    <citation type="journal article" date="2020" name="Microbiol. Resour. Announc.">
        <title>Draft Genome Sequence of a Cladosporium Species Isolated from the Mesophotic Ascidian Didemnum maculosum.</title>
        <authorList>
            <person name="Gioti A."/>
            <person name="Siaperas R."/>
            <person name="Nikolaivits E."/>
            <person name="Le Goff G."/>
            <person name="Ouazzani J."/>
            <person name="Kotoulas G."/>
            <person name="Topakas E."/>
        </authorList>
    </citation>
    <scope>NUCLEOTIDE SEQUENCE [LARGE SCALE GENOMIC DNA]</scope>
    <source>
        <strain evidence="7 8">TM138-S3</strain>
    </source>
</reference>
<proteinExistence type="inferred from homology"/>
<evidence type="ECO:0000313" key="8">
    <source>
        <dbReference type="Proteomes" id="UP000803884"/>
    </source>
</evidence>
<evidence type="ECO:0000313" key="7">
    <source>
        <dbReference type="EMBL" id="KAL1589106.1"/>
    </source>
</evidence>
<keyword evidence="4" id="KW-0961">Cell wall biogenesis/degradation</keyword>
<gene>
    <name evidence="7" type="ORF">WHR41_01953</name>
</gene>
<dbReference type="Pfam" id="PF00150">
    <property type="entry name" value="Cellulase"/>
    <property type="match status" value="1"/>
</dbReference>
<protein>
    <recommendedName>
        <fullName evidence="6">Glycoside hydrolase family 5 domain-containing protein</fullName>
    </recommendedName>
</protein>
<dbReference type="InterPro" id="IPR017853">
    <property type="entry name" value="GH"/>
</dbReference>
<comment type="similarity">
    <text evidence="1 5">Belongs to the glycosyl hydrolase 5 (cellulase A) family.</text>
</comment>
<evidence type="ECO:0000256" key="5">
    <source>
        <dbReference type="RuleBase" id="RU361153"/>
    </source>
</evidence>
<dbReference type="GO" id="GO:0071555">
    <property type="term" value="P:cell wall organization"/>
    <property type="evidence" value="ECO:0007669"/>
    <property type="project" value="UniProtKB-KW"/>
</dbReference>
<dbReference type="PANTHER" id="PTHR31297">
    <property type="entry name" value="GLUCAN ENDO-1,6-BETA-GLUCOSIDASE B"/>
    <property type="match status" value="1"/>
</dbReference>
<keyword evidence="8" id="KW-1185">Reference proteome</keyword>